<dbReference type="SUPFAM" id="SSF53474">
    <property type="entry name" value="alpha/beta-Hydrolases"/>
    <property type="match status" value="1"/>
</dbReference>
<dbReference type="Gene3D" id="3.40.50.1820">
    <property type="entry name" value="alpha/beta hydrolase"/>
    <property type="match status" value="1"/>
</dbReference>
<dbReference type="GO" id="GO:0016020">
    <property type="term" value="C:membrane"/>
    <property type="evidence" value="ECO:0007669"/>
    <property type="project" value="TreeGrafter"/>
</dbReference>
<dbReference type="RefSeq" id="WP_318347976.1">
    <property type="nucleotide sequence ID" value="NZ_AP018694.1"/>
</dbReference>
<proteinExistence type="predicted"/>
<dbReference type="PANTHER" id="PTHR43798:SF31">
    <property type="entry name" value="AB HYDROLASE SUPERFAMILY PROTEIN YCLE"/>
    <property type="match status" value="1"/>
</dbReference>
<dbReference type="EMBL" id="AP018694">
    <property type="protein sequence ID" value="BBE19753.1"/>
    <property type="molecule type" value="Genomic_DNA"/>
</dbReference>
<dbReference type="KEGG" id="anf:AQPE_3941"/>
<dbReference type="InterPro" id="IPR000073">
    <property type="entry name" value="AB_hydrolase_1"/>
</dbReference>
<feature type="domain" description="AB hydrolase-1" evidence="2">
    <location>
        <begin position="55"/>
        <end position="239"/>
    </location>
</feature>
<dbReference type="Pfam" id="PF00561">
    <property type="entry name" value="Abhydrolase_1"/>
    <property type="match status" value="1"/>
</dbReference>
<reference evidence="3" key="1">
    <citation type="journal article" date="2020" name="Int. J. Syst. Evol. Microbiol.">
        <title>Aquipluma nitroreducens gen. nov. sp. nov., a novel facultatively anaerobic bacterium isolated from a freshwater lake.</title>
        <authorList>
            <person name="Watanabe M."/>
            <person name="Kojima H."/>
            <person name="Fukui M."/>
        </authorList>
    </citation>
    <scope>NUCLEOTIDE SEQUENCE</scope>
    <source>
        <strain evidence="3">MeG22</strain>
    </source>
</reference>
<dbReference type="PANTHER" id="PTHR43798">
    <property type="entry name" value="MONOACYLGLYCEROL LIPASE"/>
    <property type="match status" value="1"/>
</dbReference>
<keyword evidence="1 3" id="KW-0378">Hydrolase</keyword>
<evidence type="ECO:0000313" key="3">
    <source>
        <dbReference type="EMBL" id="BBE19753.1"/>
    </source>
</evidence>
<protein>
    <submittedName>
        <fullName evidence="3">Alpha/beta hydrolase fold</fullName>
    </submittedName>
</protein>
<dbReference type="GO" id="GO:0016787">
    <property type="term" value="F:hydrolase activity"/>
    <property type="evidence" value="ECO:0007669"/>
    <property type="project" value="UniProtKB-KW"/>
</dbReference>
<gene>
    <name evidence="3" type="ORF">AQPE_3941</name>
</gene>
<accession>A0A5K7SDV5</accession>
<keyword evidence="4" id="KW-1185">Reference proteome</keyword>
<evidence type="ECO:0000259" key="2">
    <source>
        <dbReference type="Pfam" id="PF00561"/>
    </source>
</evidence>
<organism evidence="3 4">
    <name type="scientific">Aquipluma nitroreducens</name>
    <dbReference type="NCBI Taxonomy" id="2010828"/>
    <lineage>
        <taxon>Bacteria</taxon>
        <taxon>Pseudomonadati</taxon>
        <taxon>Bacteroidota</taxon>
        <taxon>Bacteroidia</taxon>
        <taxon>Marinilabiliales</taxon>
        <taxon>Prolixibacteraceae</taxon>
        <taxon>Aquipluma</taxon>
    </lineage>
</organism>
<name>A0A5K7SDV5_9BACT</name>
<evidence type="ECO:0000256" key="1">
    <source>
        <dbReference type="ARBA" id="ARBA00022801"/>
    </source>
</evidence>
<evidence type="ECO:0000313" key="4">
    <source>
        <dbReference type="Proteomes" id="UP001193389"/>
    </source>
</evidence>
<dbReference type="AlphaFoldDB" id="A0A5K7SDV5"/>
<dbReference type="InterPro" id="IPR029058">
    <property type="entry name" value="AB_hydrolase_fold"/>
</dbReference>
<sequence>MKTPQLNIQGEGQPFIWLHGMLNSVESDSVYSLIDFNSIQDLVSVVRYNYCDQSTDGDYSWPALTDELMCILNAQNYDKVVMGGLSMGAATSLHAAVRFPERVKALVLVTPPPAWEMRNDVIAVYKKIVSKTNGKTVPEILKRIIQWSQDPPDFFEQIYRGTRQRLLDNRLGFEPPYYSRIYLGGAASDLPSREQIAKIDVPTLIVSIPNDINHPFEMAQNLHQLIHGSELFVVSDYKDYQKLQHKVHDFLALHGTNNKS</sequence>
<dbReference type="Proteomes" id="UP001193389">
    <property type="component" value="Chromosome"/>
</dbReference>
<dbReference type="InterPro" id="IPR050266">
    <property type="entry name" value="AB_hydrolase_sf"/>
</dbReference>